<evidence type="ECO:0000313" key="3">
    <source>
        <dbReference type="Proteomes" id="UP000607645"/>
    </source>
</evidence>
<keyword evidence="1" id="KW-1133">Transmembrane helix</keyword>
<sequence length="64" mass="7187">MAEGITVLFGQFLRVIEALLLAVVFCYPAVQLLPPRLCPVGTAWSRVRVGRPFSERKTLTQKLE</sequence>
<keyword evidence="1" id="KW-0472">Membrane</keyword>
<proteinExistence type="predicted"/>
<protein>
    <submittedName>
        <fullName evidence="2">Uncharacterized protein</fullName>
    </submittedName>
</protein>
<dbReference type="RefSeq" id="WP_186920412.1">
    <property type="nucleotide sequence ID" value="NZ_JACOPQ010000023.1"/>
</dbReference>
<dbReference type="EMBL" id="JACOPQ010000023">
    <property type="protein sequence ID" value="MBC5738800.1"/>
    <property type="molecule type" value="Genomic_DNA"/>
</dbReference>
<accession>A0A8J6MDU7</accession>
<reference evidence="2" key="1">
    <citation type="submission" date="2020-08" db="EMBL/GenBank/DDBJ databases">
        <title>Genome public.</title>
        <authorList>
            <person name="Liu C."/>
            <person name="Sun Q."/>
        </authorList>
    </citation>
    <scope>NUCLEOTIDE SEQUENCE</scope>
    <source>
        <strain evidence="2">NSJ-52</strain>
    </source>
</reference>
<keyword evidence="1" id="KW-0812">Transmembrane</keyword>
<evidence type="ECO:0000313" key="2">
    <source>
        <dbReference type="EMBL" id="MBC5738800.1"/>
    </source>
</evidence>
<dbReference type="Proteomes" id="UP000607645">
    <property type="component" value="Unassembled WGS sequence"/>
</dbReference>
<organism evidence="2 3">
    <name type="scientific">Lawsonibacter faecis</name>
    <dbReference type="NCBI Taxonomy" id="2763052"/>
    <lineage>
        <taxon>Bacteria</taxon>
        <taxon>Bacillati</taxon>
        <taxon>Bacillota</taxon>
        <taxon>Clostridia</taxon>
        <taxon>Eubacteriales</taxon>
        <taxon>Oscillospiraceae</taxon>
        <taxon>Lawsonibacter</taxon>
    </lineage>
</organism>
<evidence type="ECO:0000256" key="1">
    <source>
        <dbReference type="SAM" id="Phobius"/>
    </source>
</evidence>
<comment type="caution">
    <text evidence="2">The sequence shown here is derived from an EMBL/GenBank/DDBJ whole genome shotgun (WGS) entry which is preliminary data.</text>
</comment>
<feature type="transmembrane region" description="Helical" evidence="1">
    <location>
        <begin position="12"/>
        <end position="30"/>
    </location>
</feature>
<dbReference type="AlphaFoldDB" id="A0A8J6MDU7"/>
<keyword evidence="3" id="KW-1185">Reference proteome</keyword>
<name>A0A8J6MDU7_9FIRM</name>
<gene>
    <name evidence="2" type="ORF">H8S62_17460</name>
</gene>